<sequence>MKTNKNERWSAHFARIGNEAVREAQARNRQLGIPNWYSLNGKLVSDATAAEPITKTTTTRP</sequence>
<proteinExistence type="predicted"/>
<dbReference type="RefSeq" id="WP_154379602.1">
    <property type="nucleotide sequence ID" value="NZ_WKJJ01000019.1"/>
</dbReference>
<accession>A0A7X2LU34</accession>
<reference evidence="1 2" key="1">
    <citation type="submission" date="2019-11" db="EMBL/GenBank/DDBJ databases">
        <title>Novel species isolated from a subtropical stream in China.</title>
        <authorList>
            <person name="Lu H."/>
        </authorList>
    </citation>
    <scope>NUCLEOTIDE SEQUENCE [LARGE SCALE GENOMIC DNA]</scope>
    <source>
        <strain evidence="1 2">FT92W</strain>
    </source>
</reference>
<organism evidence="1 2">
    <name type="scientific">Pseudoduganella rivuli</name>
    <dbReference type="NCBI Taxonomy" id="2666085"/>
    <lineage>
        <taxon>Bacteria</taxon>
        <taxon>Pseudomonadati</taxon>
        <taxon>Pseudomonadota</taxon>
        <taxon>Betaproteobacteria</taxon>
        <taxon>Burkholderiales</taxon>
        <taxon>Oxalobacteraceae</taxon>
        <taxon>Telluria group</taxon>
        <taxon>Pseudoduganella</taxon>
    </lineage>
</organism>
<dbReference type="Proteomes" id="UP000446768">
    <property type="component" value="Unassembled WGS sequence"/>
</dbReference>
<evidence type="ECO:0000313" key="1">
    <source>
        <dbReference type="EMBL" id="MRV75240.1"/>
    </source>
</evidence>
<dbReference type="EMBL" id="WKJJ01000019">
    <property type="protein sequence ID" value="MRV75240.1"/>
    <property type="molecule type" value="Genomic_DNA"/>
</dbReference>
<evidence type="ECO:0000313" key="2">
    <source>
        <dbReference type="Proteomes" id="UP000446768"/>
    </source>
</evidence>
<gene>
    <name evidence="1" type="ORF">GJ700_26335</name>
</gene>
<dbReference type="AlphaFoldDB" id="A0A7X2LU34"/>
<comment type="caution">
    <text evidence="1">The sequence shown here is derived from an EMBL/GenBank/DDBJ whole genome shotgun (WGS) entry which is preliminary data.</text>
</comment>
<protein>
    <submittedName>
        <fullName evidence="1">Uncharacterized protein</fullName>
    </submittedName>
</protein>
<name>A0A7X2LU34_9BURK</name>
<keyword evidence="2" id="KW-1185">Reference proteome</keyword>